<evidence type="ECO:0000313" key="2">
    <source>
        <dbReference type="Proteomes" id="UP000258016"/>
    </source>
</evidence>
<dbReference type="Proteomes" id="UP000258016">
    <property type="component" value="Chromosome"/>
</dbReference>
<accession>A0ABN5B733</accession>
<dbReference type="EMBL" id="CP020083">
    <property type="protein sequence ID" value="ASR52363.1"/>
    <property type="molecule type" value="Genomic_DNA"/>
</dbReference>
<evidence type="ECO:0008006" key="3">
    <source>
        <dbReference type="Google" id="ProtNLM"/>
    </source>
</evidence>
<proteinExistence type="predicted"/>
<gene>
    <name evidence="1" type="ORF">B5J99_13600</name>
</gene>
<reference evidence="1 2" key="1">
    <citation type="submission" date="2017-03" db="EMBL/GenBank/DDBJ databases">
        <title>Complete genome sequence of Blastomonas fulva degrading microcsystin LR.</title>
        <authorList>
            <person name="Lee H.-g."/>
            <person name="Jin L."/>
            <person name="oh H.-M."/>
        </authorList>
    </citation>
    <scope>NUCLEOTIDE SEQUENCE [LARGE SCALE GENOMIC DNA]</scope>
    <source>
        <strain evidence="1 2">T2</strain>
    </source>
</reference>
<keyword evidence="2" id="KW-1185">Reference proteome</keyword>
<organism evidence="1 2">
    <name type="scientific">Blastomonas fulva</name>
    <dbReference type="NCBI Taxonomy" id="1550728"/>
    <lineage>
        <taxon>Bacteria</taxon>
        <taxon>Pseudomonadati</taxon>
        <taxon>Pseudomonadota</taxon>
        <taxon>Alphaproteobacteria</taxon>
        <taxon>Sphingomonadales</taxon>
        <taxon>Sphingomonadaceae</taxon>
        <taxon>Blastomonas</taxon>
    </lineage>
</organism>
<name>A0ABN5B733_9SPHN</name>
<evidence type="ECO:0000313" key="1">
    <source>
        <dbReference type="EMBL" id="ASR52363.1"/>
    </source>
</evidence>
<sequence>MKGRDMLDRLLRDHRLIREKAQALLQLLDHETMPSRALLAETRWRVGSHIMQHLAFEDRHLYAKLLQDERPHVRERGQQFQAELATLFAEYAQHAQYWTPDRIASEWSRFRVESRRMTLAMFARIDLEEVELYPLATNAAIDMKTNVAPTTNWTREAFAIKDAITKGACTLPA</sequence>
<protein>
    <recommendedName>
        <fullName evidence="3">Hemerythrin-like domain-containing protein</fullName>
    </recommendedName>
</protein>